<protein>
    <submittedName>
        <fullName evidence="12">Pair-rule protein odd-paired</fullName>
    </submittedName>
</protein>
<dbReference type="KEGG" id="ccar:122136295"/>
<keyword evidence="9" id="KW-0539">Nucleus</keyword>
<feature type="domain" description="C2H2-type" evidence="11">
    <location>
        <begin position="167"/>
        <end position="194"/>
    </location>
</feature>
<dbReference type="GO" id="GO:0000978">
    <property type="term" value="F:RNA polymerase II cis-regulatory region sequence-specific DNA binding"/>
    <property type="evidence" value="ECO:0007669"/>
    <property type="project" value="TreeGrafter"/>
</dbReference>
<dbReference type="PROSITE" id="PS00028">
    <property type="entry name" value="ZINC_FINGER_C2H2_1"/>
    <property type="match status" value="1"/>
</dbReference>
<dbReference type="PANTHER" id="PTHR45718:SF4">
    <property type="entry name" value="TRANSCRIPTIONAL ACTIVATOR CUBITUS INTERRUPTUS"/>
    <property type="match status" value="1"/>
</dbReference>
<keyword evidence="5" id="KW-0677">Repeat</keyword>
<proteinExistence type="inferred from homology"/>
<evidence type="ECO:0000256" key="10">
    <source>
        <dbReference type="PROSITE-ProRule" id="PRU00042"/>
    </source>
</evidence>
<evidence type="ECO:0000256" key="5">
    <source>
        <dbReference type="ARBA" id="ARBA00022737"/>
    </source>
</evidence>
<comment type="subcellular location">
    <subcellularLocation>
        <location evidence="1">Nucleus</location>
    </subcellularLocation>
</comment>
<dbReference type="InterPro" id="IPR043359">
    <property type="entry name" value="GLI-like"/>
</dbReference>
<dbReference type="GeneID" id="122136295"/>
<evidence type="ECO:0000256" key="1">
    <source>
        <dbReference type="ARBA" id="ARBA00004123"/>
    </source>
</evidence>
<dbReference type="RefSeq" id="XP_042575090.1">
    <property type="nucleotide sequence ID" value="XM_042719156.1"/>
</dbReference>
<evidence type="ECO:0000256" key="2">
    <source>
        <dbReference type="ARBA" id="ARBA00010831"/>
    </source>
</evidence>
<dbReference type="Proteomes" id="UP001155660">
    <property type="component" value="Chromosome B2"/>
</dbReference>
<keyword evidence="3" id="KW-0217">Developmental protein</keyword>
<dbReference type="FunFam" id="3.30.160.60:FF:000031">
    <property type="entry name" value="GLI family zinc finger 3"/>
    <property type="match status" value="1"/>
</dbReference>
<evidence type="ECO:0000259" key="11">
    <source>
        <dbReference type="PROSITE" id="PS50157"/>
    </source>
</evidence>
<dbReference type="SMART" id="SM00355">
    <property type="entry name" value="ZnF_C2H2"/>
    <property type="match status" value="3"/>
</dbReference>
<name>A0A9Q9W1H0_CYPCA</name>
<feature type="domain" description="C2H2-type" evidence="11">
    <location>
        <begin position="195"/>
        <end position="219"/>
    </location>
</feature>
<keyword evidence="4" id="KW-0479">Metal-binding</keyword>
<dbReference type="AlphaFoldDB" id="A0A9Q9W1H0"/>
<evidence type="ECO:0000313" key="12">
    <source>
        <dbReference type="RefSeq" id="XP_042575090.1"/>
    </source>
</evidence>
<dbReference type="InterPro" id="IPR013087">
    <property type="entry name" value="Znf_C2H2_type"/>
</dbReference>
<dbReference type="PROSITE" id="PS50157">
    <property type="entry name" value="ZINC_FINGER_C2H2_2"/>
    <property type="match status" value="2"/>
</dbReference>
<evidence type="ECO:0000256" key="9">
    <source>
        <dbReference type="ARBA" id="ARBA00023242"/>
    </source>
</evidence>
<dbReference type="GO" id="GO:0008270">
    <property type="term" value="F:zinc ion binding"/>
    <property type="evidence" value="ECO:0007669"/>
    <property type="project" value="UniProtKB-KW"/>
</dbReference>
<organism evidence="12">
    <name type="scientific">Cyprinus carpio</name>
    <name type="common">Common carp</name>
    <dbReference type="NCBI Taxonomy" id="7962"/>
    <lineage>
        <taxon>Eukaryota</taxon>
        <taxon>Metazoa</taxon>
        <taxon>Chordata</taxon>
        <taxon>Craniata</taxon>
        <taxon>Vertebrata</taxon>
        <taxon>Euteleostomi</taxon>
        <taxon>Actinopterygii</taxon>
        <taxon>Neopterygii</taxon>
        <taxon>Teleostei</taxon>
        <taxon>Ostariophysi</taxon>
        <taxon>Cypriniformes</taxon>
        <taxon>Cyprinidae</taxon>
        <taxon>Cyprininae</taxon>
        <taxon>Cyprinus</taxon>
    </lineage>
</organism>
<reference evidence="12" key="1">
    <citation type="submission" date="2025-08" db="UniProtKB">
        <authorList>
            <consortium name="RefSeq"/>
        </authorList>
    </citation>
    <scope>IDENTIFICATION</scope>
    <source>
        <tissue evidence="12">Muscle</tissue>
    </source>
</reference>
<evidence type="ECO:0000256" key="6">
    <source>
        <dbReference type="ARBA" id="ARBA00022771"/>
    </source>
</evidence>
<keyword evidence="7" id="KW-0862">Zinc</keyword>
<evidence type="ECO:0000256" key="7">
    <source>
        <dbReference type="ARBA" id="ARBA00022833"/>
    </source>
</evidence>
<dbReference type="InterPro" id="IPR056436">
    <property type="entry name" value="Znf-C2H2_ZIC1-5/GLI1-3-like"/>
</dbReference>
<dbReference type="OrthoDB" id="3214149at2759"/>
<evidence type="ECO:0000256" key="3">
    <source>
        <dbReference type="ARBA" id="ARBA00022473"/>
    </source>
</evidence>
<dbReference type="PANTHER" id="PTHR45718">
    <property type="entry name" value="TRANSCRIPTIONAL ACTIVATOR CUBITUS INTERRUPTUS"/>
    <property type="match status" value="1"/>
</dbReference>
<evidence type="ECO:0000256" key="4">
    <source>
        <dbReference type="ARBA" id="ARBA00022723"/>
    </source>
</evidence>
<dbReference type="InterPro" id="IPR041643">
    <property type="entry name" value="Znf_ZIC"/>
</dbReference>
<dbReference type="Pfam" id="PF18366">
    <property type="entry name" value="zf_ZIC"/>
    <property type="match status" value="1"/>
</dbReference>
<sequence length="288" mass="32676">MSVFNSCFQMFTDNPADVYGICDEGTMVSSTMDILQFNRSLVEVSCGQNDSSICTEGYSSVIDHAFYQEQQEVWNVNGYTHLSPTEEFHSTQNGQIQGERFMFNSSDTDRSSLNTNRSRFTCRWLERSAGAPQCCKKTFCTIKELNYHLTAEHVNLSGQSSYVCLWEDCSRQRNPFKAKYKLINHLRVHTGEKPFQCSFGCGRAFARAENLKIHERTHTVSDCRRYSGQILKLCSSSESLSRCRVKSTRSYQTHVLINTEAADCMMGIHVSSSQNMTVLKRVTAEGKG</sequence>
<evidence type="ECO:0000256" key="8">
    <source>
        <dbReference type="ARBA" id="ARBA00023125"/>
    </source>
</evidence>
<dbReference type="FunFam" id="3.30.160.60:FF:000104">
    <property type="entry name" value="Transcriptional repressor protein YY1"/>
    <property type="match status" value="1"/>
</dbReference>
<dbReference type="Pfam" id="PF23561">
    <property type="entry name" value="zf-C2H2_15"/>
    <property type="match status" value="1"/>
</dbReference>
<keyword evidence="6 10" id="KW-0863">Zinc-finger</keyword>
<comment type="similarity">
    <text evidence="2">Belongs to the GLI C2H2-type zinc-finger protein family.</text>
</comment>
<accession>A0A9Q9W1H0</accession>
<dbReference type="GO" id="GO:0000981">
    <property type="term" value="F:DNA-binding transcription factor activity, RNA polymerase II-specific"/>
    <property type="evidence" value="ECO:0007669"/>
    <property type="project" value="TreeGrafter"/>
</dbReference>
<keyword evidence="8" id="KW-0238">DNA-binding</keyword>
<dbReference type="GO" id="GO:0005634">
    <property type="term" value="C:nucleus"/>
    <property type="evidence" value="ECO:0007669"/>
    <property type="project" value="UniProtKB-SubCell"/>
</dbReference>
<dbReference type="Pfam" id="PF00096">
    <property type="entry name" value="zf-C2H2"/>
    <property type="match status" value="1"/>
</dbReference>
<gene>
    <name evidence="12" type="primary">LOC122136295</name>
</gene>